<feature type="region of interest" description="Disordered" evidence="1">
    <location>
        <begin position="115"/>
        <end position="147"/>
    </location>
</feature>
<dbReference type="SUPFAM" id="SSF88659">
    <property type="entry name" value="Sigma3 and sigma4 domains of RNA polymerase sigma factors"/>
    <property type="match status" value="1"/>
</dbReference>
<evidence type="ECO:0000313" key="2">
    <source>
        <dbReference type="EMBL" id="RAQ94312.1"/>
    </source>
</evidence>
<dbReference type="RefSeq" id="WP_112426109.1">
    <property type="nucleotide sequence ID" value="NZ_MCIF01000002.1"/>
</dbReference>
<feature type="region of interest" description="Disordered" evidence="1">
    <location>
        <begin position="1"/>
        <end position="28"/>
    </location>
</feature>
<dbReference type="Proteomes" id="UP000248706">
    <property type="component" value="Unassembled WGS sequence"/>
</dbReference>
<dbReference type="AlphaFoldDB" id="A0A328VE72"/>
<comment type="caution">
    <text evidence="2">The sequence shown here is derived from an EMBL/GenBank/DDBJ whole genome shotgun (WGS) entry which is preliminary data.</text>
</comment>
<name>A0A328VE72_9CHLR</name>
<dbReference type="EMBL" id="MCIF01000002">
    <property type="protein sequence ID" value="RAQ94312.1"/>
    <property type="molecule type" value="Genomic_DNA"/>
</dbReference>
<keyword evidence="3" id="KW-1185">Reference proteome</keyword>
<evidence type="ECO:0000256" key="1">
    <source>
        <dbReference type="SAM" id="MobiDB-lite"/>
    </source>
</evidence>
<evidence type="ECO:0000313" key="3">
    <source>
        <dbReference type="Proteomes" id="UP000248706"/>
    </source>
</evidence>
<proteinExistence type="predicted"/>
<protein>
    <submittedName>
        <fullName evidence="2">Uncharacterized protein</fullName>
    </submittedName>
</protein>
<gene>
    <name evidence="2" type="ORF">A4R35_02130</name>
</gene>
<sequence>MTSPLLPQRLSRQQAPAAPTSHPPGLTAQQQRRLARLRPTDWLVLLLRQQGWQVGAIATALGVSPGRISQRLHRAHFALEVPRSTQALLAAVPWQLCPAEARAACARLLARWRQGPPPATPWDPSRSQAGRAGEPAQPDGGMCHAAS</sequence>
<dbReference type="Gene3D" id="1.10.10.10">
    <property type="entry name" value="Winged helix-like DNA-binding domain superfamily/Winged helix DNA-binding domain"/>
    <property type="match status" value="1"/>
</dbReference>
<feature type="compositionally biased region" description="Polar residues" evidence="1">
    <location>
        <begin position="1"/>
        <end position="14"/>
    </location>
</feature>
<dbReference type="OrthoDB" id="9935443at2"/>
<accession>A0A328VE72</accession>
<organism evidence="2 3">
    <name type="scientific">Thermogemmatispora tikiterensis</name>
    <dbReference type="NCBI Taxonomy" id="1825093"/>
    <lineage>
        <taxon>Bacteria</taxon>
        <taxon>Bacillati</taxon>
        <taxon>Chloroflexota</taxon>
        <taxon>Ktedonobacteria</taxon>
        <taxon>Thermogemmatisporales</taxon>
        <taxon>Thermogemmatisporaceae</taxon>
        <taxon>Thermogemmatispora</taxon>
    </lineage>
</organism>
<reference evidence="2 3" key="1">
    <citation type="submission" date="2016-08" db="EMBL/GenBank/DDBJ databases">
        <title>Analysis of Carbohydrate Active Enzymes in Thermogemmatispora T81 Reveals Carbohydrate Degradation Ability.</title>
        <authorList>
            <person name="Tomazini A."/>
            <person name="Lal S."/>
            <person name="Stott M."/>
            <person name="Henrissat B."/>
            <person name="Polikarpov I."/>
            <person name="Sparling R."/>
            <person name="Levin D.B."/>
        </authorList>
    </citation>
    <scope>NUCLEOTIDE SEQUENCE [LARGE SCALE GENOMIC DNA]</scope>
    <source>
        <strain evidence="2 3">T81</strain>
    </source>
</reference>
<dbReference type="InterPro" id="IPR013324">
    <property type="entry name" value="RNA_pol_sigma_r3/r4-like"/>
</dbReference>
<dbReference type="InterPro" id="IPR036388">
    <property type="entry name" value="WH-like_DNA-bd_sf"/>
</dbReference>